<protein>
    <recommendedName>
        <fullName evidence="1">FAS1 domain-containing protein</fullName>
    </recommendedName>
</protein>
<evidence type="ECO:0000313" key="2">
    <source>
        <dbReference type="EMBL" id="PNH11847.1"/>
    </source>
</evidence>
<dbReference type="InterPro" id="IPR050904">
    <property type="entry name" value="Adhesion/Biosynth-related"/>
</dbReference>
<gene>
    <name evidence="2" type="ORF">TSOC_001270</name>
</gene>
<dbReference type="Proteomes" id="UP000236333">
    <property type="component" value="Unassembled WGS sequence"/>
</dbReference>
<dbReference type="PANTHER" id="PTHR10900:SF77">
    <property type="entry name" value="FI19380P1"/>
    <property type="match status" value="1"/>
</dbReference>
<feature type="domain" description="FAS1" evidence="1">
    <location>
        <begin position="26"/>
        <end position="179"/>
    </location>
</feature>
<proteinExistence type="predicted"/>
<dbReference type="Pfam" id="PF02469">
    <property type="entry name" value="Fasciclin"/>
    <property type="match status" value="1"/>
</dbReference>
<dbReference type="InterPro" id="IPR036378">
    <property type="entry name" value="FAS1_dom_sf"/>
</dbReference>
<evidence type="ECO:0000259" key="1">
    <source>
        <dbReference type="PROSITE" id="PS50213"/>
    </source>
</evidence>
<comment type="caution">
    <text evidence="2">The sequence shown here is derived from an EMBL/GenBank/DDBJ whole genome shotgun (WGS) entry which is preliminary data.</text>
</comment>
<dbReference type="OrthoDB" id="566721at2759"/>
<organism evidence="2 3">
    <name type="scientific">Tetrabaena socialis</name>
    <dbReference type="NCBI Taxonomy" id="47790"/>
    <lineage>
        <taxon>Eukaryota</taxon>
        <taxon>Viridiplantae</taxon>
        <taxon>Chlorophyta</taxon>
        <taxon>core chlorophytes</taxon>
        <taxon>Chlorophyceae</taxon>
        <taxon>CS clade</taxon>
        <taxon>Chlamydomonadales</taxon>
        <taxon>Tetrabaenaceae</taxon>
        <taxon>Tetrabaena</taxon>
    </lineage>
</organism>
<dbReference type="EMBL" id="PGGS01000020">
    <property type="protein sequence ID" value="PNH11847.1"/>
    <property type="molecule type" value="Genomic_DNA"/>
</dbReference>
<name>A0A2J8AH55_9CHLO</name>
<dbReference type="PROSITE" id="PS50213">
    <property type="entry name" value="FAS1"/>
    <property type="match status" value="1"/>
</dbReference>
<dbReference type="AlphaFoldDB" id="A0A2J8AH55"/>
<sequence length="200" mass="20614">MMLKTSTASRLSRPARATRARTVSVRAASIVDAARAKGHTSFADAVEKAGLASTLSDSSASYTVFVPTNAAFAAYDPTDPFTKEPISLKDTLLYHVVKGKTQGRHLGNAANIGCLSDKKYGASAGPLIQVNTRAKKGSLMLGSPAQGTQGLAGLPMGGFVIEMDIPADNGVIHVVDGVFRPQTPLPGNNGSGSAGKSASW</sequence>
<dbReference type="PANTHER" id="PTHR10900">
    <property type="entry name" value="PERIOSTIN-RELATED"/>
    <property type="match status" value="1"/>
</dbReference>
<dbReference type="InterPro" id="IPR000782">
    <property type="entry name" value="FAS1_domain"/>
</dbReference>
<dbReference type="SUPFAM" id="SSF82153">
    <property type="entry name" value="FAS1 domain"/>
    <property type="match status" value="1"/>
</dbReference>
<reference evidence="2 3" key="1">
    <citation type="journal article" date="2017" name="Mol. Biol. Evol.">
        <title>The 4-celled Tetrabaena socialis nuclear genome reveals the essential components for genetic control of cell number at the origin of multicellularity in the volvocine lineage.</title>
        <authorList>
            <person name="Featherston J."/>
            <person name="Arakaki Y."/>
            <person name="Hanschen E.R."/>
            <person name="Ferris P.J."/>
            <person name="Michod R.E."/>
            <person name="Olson B.J.S.C."/>
            <person name="Nozaki H."/>
            <person name="Durand P.M."/>
        </authorList>
    </citation>
    <scope>NUCLEOTIDE SEQUENCE [LARGE SCALE GENOMIC DNA]</scope>
    <source>
        <strain evidence="2 3">NIES-571</strain>
    </source>
</reference>
<accession>A0A2J8AH55</accession>
<evidence type="ECO:0000313" key="3">
    <source>
        <dbReference type="Proteomes" id="UP000236333"/>
    </source>
</evidence>
<dbReference type="SMART" id="SM00554">
    <property type="entry name" value="FAS1"/>
    <property type="match status" value="1"/>
</dbReference>
<keyword evidence="3" id="KW-1185">Reference proteome</keyword>
<dbReference type="Gene3D" id="2.30.180.10">
    <property type="entry name" value="FAS1 domain"/>
    <property type="match status" value="1"/>
</dbReference>